<dbReference type="Proteomes" id="UP000805193">
    <property type="component" value="Unassembled WGS sequence"/>
</dbReference>
<accession>A0AC60R1R7</accession>
<name>A0AC60R1R7_IXOPE</name>
<organism evidence="1 2">
    <name type="scientific">Ixodes persulcatus</name>
    <name type="common">Taiga tick</name>
    <dbReference type="NCBI Taxonomy" id="34615"/>
    <lineage>
        <taxon>Eukaryota</taxon>
        <taxon>Metazoa</taxon>
        <taxon>Ecdysozoa</taxon>
        <taxon>Arthropoda</taxon>
        <taxon>Chelicerata</taxon>
        <taxon>Arachnida</taxon>
        <taxon>Acari</taxon>
        <taxon>Parasitiformes</taxon>
        <taxon>Ixodida</taxon>
        <taxon>Ixodoidea</taxon>
        <taxon>Ixodidae</taxon>
        <taxon>Ixodinae</taxon>
        <taxon>Ixodes</taxon>
    </lineage>
</organism>
<evidence type="ECO:0000313" key="2">
    <source>
        <dbReference type="Proteomes" id="UP000805193"/>
    </source>
</evidence>
<gene>
    <name evidence="1" type="ORF">HPB47_015168</name>
</gene>
<sequence length="462" mass="52654">MYIILSRVHYCFKCYENPNQFHSFFFRFFSLLFLLLCSTLQPALGDDLDLVPELCDLRDQPMYCKCENKHIGKDDVEITCFVVRNLTEDHVVFKAFQNQPSIVSIAFSTFRSDYHLHFVPTEALRSAAPALESLKFTQANLGSLKTHSFYNLPKLKTLSLDSNDITDLEKESIADLPQLTKLEMGDNKLVKLPAHALSRLSALTHLFLERNQIKIIEDTAFADLGALKELDLSDNMIVDLTKGTFKGLDHLERLDMFRNKLQRLDARVFSGTPALVELDLKYNEVSEVDPLAFEGLPRLKKFYFSHNRLRILPANMFLGAPNLLTVDLSQNQLLTLTWRTVQDLRKIDAESFDMSLTGQNFHRPHTADPGSANARSISNQSDGNEEMTADASIHCFDYKNITKRSPLWEFSNYFGCESAVTIRARGIIYGFVCARTRSNNLRDHLLARVPHARSSSFDSVIH</sequence>
<evidence type="ECO:0000313" key="1">
    <source>
        <dbReference type="EMBL" id="KAG0445432.1"/>
    </source>
</evidence>
<dbReference type="EMBL" id="JABSTQ010000371">
    <property type="protein sequence ID" value="KAG0445432.1"/>
    <property type="molecule type" value="Genomic_DNA"/>
</dbReference>
<reference evidence="1 2" key="1">
    <citation type="journal article" date="2020" name="Cell">
        <title>Large-Scale Comparative Analyses of Tick Genomes Elucidate Their Genetic Diversity and Vector Capacities.</title>
        <authorList>
            <consortium name="Tick Genome and Microbiome Consortium (TIGMIC)"/>
            <person name="Jia N."/>
            <person name="Wang J."/>
            <person name="Shi W."/>
            <person name="Du L."/>
            <person name="Sun Y."/>
            <person name="Zhan W."/>
            <person name="Jiang J.F."/>
            <person name="Wang Q."/>
            <person name="Zhang B."/>
            <person name="Ji P."/>
            <person name="Bell-Sakyi L."/>
            <person name="Cui X.M."/>
            <person name="Yuan T.T."/>
            <person name="Jiang B.G."/>
            <person name="Yang W.F."/>
            <person name="Lam T.T."/>
            <person name="Chang Q.C."/>
            <person name="Ding S.J."/>
            <person name="Wang X.J."/>
            <person name="Zhu J.G."/>
            <person name="Ruan X.D."/>
            <person name="Zhao L."/>
            <person name="Wei J.T."/>
            <person name="Ye R.Z."/>
            <person name="Que T.C."/>
            <person name="Du C.H."/>
            <person name="Zhou Y.H."/>
            <person name="Cheng J.X."/>
            <person name="Dai P.F."/>
            <person name="Guo W.B."/>
            <person name="Han X.H."/>
            <person name="Huang E.J."/>
            <person name="Li L.F."/>
            <person name="Wei W."/>
            <person name="Gao Y.C."/>
            <person name="Liu J.Z."/>
            <person name="Shao H.Z."/>
            <person name="Wang X."/>
            <person name="Wang C.C."/>
            <person name="Yang T.C."/>
            <person name="Huo Q.B."/>
            <person name="Li W."/>
            <person name="Chen H.Y."/>
            <person name="Chen S.E."/>
            <person name="Zhou L.G."/>
            <person name="Ni X.B."/>
            <person name="Tian J.H."/>
            <person name="Sheng Y."/>
            <person name="Liu T."/>
            <person name="Pan Y.S."/>
            <person name="Xia L.Y."/>
            <person name="Li J."/>
            <person name="Zhao F."/>
            <person name="Cao W.C."/>
        </authorList>
    </citation>
    <scope>NUCLEOTIDE SEQUENCE [LARGE SCALE GENOMIC DNA]</scope>
    <source>
        <strain evidence="1">Iper-2018</strain>
    </source>
</reference>
<keyword evidence="2" id="KW-1185">Reference proteome</keyword>
<protein>
    <submittedName>
        <fullName evidence="1">Uncharacterized protein</fullName>
    </submittedName>
</protein>
<comment type="caution">
    <text evidence="1">The sequence shown here is derived from an EMBL/GenBank/DDBJ whole genome shotgun (WGS) entry which is preliminary data.</text>
</comment>
<proteinExistence type="predicted"/>